<feature type="domain" description="HTH luxR-type" evidence="3">
    <location>
        <begin position="842"/>
        <end position="899"/>
    </location>
</feature>
<keyword evidence="2" id="KW-0812">Transmembrane</keyword>
<dbReference type="SUPFAM" id="SSF63829">
    <property type="entry name" value="Calcium-dependent phosphotriesterase"/>
    <property type="match status" value="1"/>
</dbReference>
<keyword evidence="5" id="KW-1185">Reference proteome</keyword>
<evidence type="ECO:0000313" key="5">
    <source>
        <dbReference type="Proteomes" id="UP000291981"/>
    </source>
</evidence>
<protein>
    <submittedName>
        <fullName evidence="4">Two component regulator three Y domain-containing protein</fullName>
    </submittedName>
</protein>
<dbReference type="AlphaFoldDB" id="A0A4Q8QIF1"/>
<accession>A0A4Q8QIF1</accession>
<dbReference type="GO" id="GO:0003677">
    <property type="term" value="F:DNA binding"/>
    <property type="evidence" value="ECO:0007669"/>
    <property type="project" value="InterPro"/>
</dbReference>
<evidence type="ECO:0000313" key="4">
    <source>
        <dbReference type="EMBL" id="TAI49784.1"/>
    </source>
</evidence>
<dbReference type="EMBL" id="SGIU01000001">
    <property type="protein sequence ID" value="TAI49784.1"/>
    <property type="molecule type" value="Genomic_DNA"/>
</dbReference>
<evidence type="ECO:0000256" key="2">
    <source>
        <dbReference type="SAM" id="Phobius"/>
    </source>
</evidence>
<dbReference type="Proteomes" id="UP000291981">
    <property type="component" value="Unassembled WGS sequence"/>
</dbReference>
<dbReference type="Gene3D" id="1.10.10.10">
    <property type="entry name" value="Winged helix-like DNA-binding domain superfamily/Winged helix DNA-binding domain"/>
    <property type="match status" value="1"/>
</dbReference>
<dbReference type="Gene3D" id="2.60.40.10">
    <property type="entry name" value="Immunoglobulins"/>
    <property type="match status" value="1"/>
</dbReference>
<dbReference type="InterPro" id="IPR013783">
    <property type="entry name" value="Ig-like_fold"/>
</dbReference>
<sequence>MASAQNLLPPVYNYSLLDYKGAGKNWDLTTNEGGELFVANNKGMLHFDGEEWNLYKLPNNTIIRSILSQEERIYTGSYEEFGYWQKNDAGLFDYNSLTQLLQDHTFTSEEFWEILPIGQAIVFRSFSSIYIYEKNQIRVIDPPQVVSDFIEFQGRIIVATGSEGLFELKNDVLEPLGNQELLNNKTLTDMVVVDGKLLIGSKLEGCFIFDGNEIQPWQNDLNTELKSHQLNKLLNLTNGKLAFGTIKNGVYLYDSNTGASQILNKKTGLGNNTVLSMLQYKGQLWLGLDNGIARVKLNNSITYYTDHSGALGMVYDMALYDGKIYLGSNTGVFYFDSDTLKFVNGSQGHVWDLEIINNDLICGHNTGTYKIEQNEFKRLSRFAGGYEIVRIPEQRDKYMQGLYTGLATYHKEADGQWEVTKVAGIGFPIKQLCFENPFVLWVAHPYKGFYRVHLNEDYSRVSKIDEFNGESVPSNYNVKIYKIKNQIVFCSQGNWYKYDAILGEIVPFSEFGRYNNQELLSFEDQHFWFVDGDKNKHVVRTNLRTDSLVIADLPLRRRLVPDAQRMIKTNDTVSFITLSDGFAKVNVAQLQRQLDSFKLPVPKLTFLKDKDDSYIPVHQNLPSLSYKKSRIITVGFATPKSIQPRYYYNLSGEEKHAGFVEEGVVAFQNLPHGDYRFDVSTVGIDNKLSQRSTMEFKIAAPWFLSNWSIALYVLLVIASIFLVRRYNRIKLKRKQTELEEQMQKEQDRRIAQMEREELAKKVKLKQNELASTALNIARKNEMILELKNMLVLNKDKFPNSQRYRSFIKKLNSSVKDTEDWKRFEISFKELHEDFFERLLVEYPELTPKDLKLCAYLKMNLSTKEIAPLMGITIRGVEIHRYRLRKKLRLESTKNLSNFLITFS</sequence>
<dbReference type="InterPro" id="IPR016032">
    <property type="entry name" value="Sig_transdc_resp-reg_C-effctor"/>
</dbReference>
<dbReference type="InterPro" id="IPR015943">
    <property type="entry name" value="WD40/YVTN_repeat-like_dom_sf"/>
</dbReference>
<keyword evidence="2" id="KW-1133">Transmembrane helix</keyword>
<evidence type="ECO:0000256" key="1">
    <source>
        <dbReference type="SAM" id="Coils"/>
    </source>
</evidence>
<dbReference type="GO" id="GO:0006355">
    <property type="term" value="P:regulation of DNA-templated transcription"/>
    <property type="evidence" value="ECO:0007669"/>
    <property type="project" value="InterPro"/>
</dbReference>
<dbReference type="InterPro" id="IPR036388">
    <property type="entry name" value="WH-like_DNA-bd_sf"/>
</dbReference>
<evidence type="ECO:0000259" key="3">
    <source>
        <dbReference type="SMART" id="SM00421"/>
    </source>
</evidence>
<feature type="coiled-coil region" evidence="1">
    <location>
        <begin position="728"/>
        <end position="768"/>
    </location>
</feature>
<dbReference type="OrthoDB" id="1090267at2"/>
<organism evidence="4 5">
    <name type="scientific">Flagellimonas allohymeniacidonis</name>
    <dbReference type="NCBI Taxonomy" id="2517819"/>
    <lineage>
        <taxon>Bacteria</taxon>
        <taxon>Pseudomonadati</taxon>
        <taxon>Bacteroidota</taxon>
        <taxon>Flavobacteriia</taxon>
        <taxon>Flavobacteriales</taxon>
        <taxon>Flavobacteriaceae</taxon>
        <taxon>Flagellimonas</taxon>
    </lineage>
</organism>
<proteinExistence type="predicted"/>
<gene>
    <name evidence="4" type="ORF">EW142_00785</name>
</gene>
<reference evidence="4 5" key="1">
    <citation type="submission" date="2019-02" db="EMBL/GenBank/DDBJ databases">
        <title>Draft genome sequence of Muricauda sp. 176CP4-71.</title>
        <authorList>
            <person name="Park J.-S."/>
        </authorList>
    </citation>
    <scope>NUCLEOTIDE SEQUENCE [LARGE SCALE GENOMIC DNA]</scope>
    <source>
        <strain evidence="4 5">176CP4-71</strain>
    </source>
</reference>
<keyword evidence="1" id="KW-0175">Coiled coil</keyword>
<dbReference type="SUPFAM" id="SSF46894">
    <property type="entry name" value="C-terminal effector domain of the bipartite response regulators"/>
    <property type="match status" value="1"/>
</dbReference>
<dbReference type="SMART" id="SM00421">
    <property type="entry name" value="HTH_LUXR"/>
    <property type="match status" value="1"/>
</dbReference>
<dbReference type="InterPro" id="IPR000792">
    <property type="entry name" value="Tscrpt_reg_LuxR_C"/>
</dbReference>
<feature type="transmembrane region" description="Helical" evidence="2">
    <location>
        <begin position="702"/>
        <end position="723"/>
    </location>
</feature>
<comment type="caution">
    <text evidence="4">The sequence shown here is derived from an EMBL/GenBank/DDBJ whole genome shotgun (WGS) entry which is preliminary data.</text>
</comment>
<keyword evidence="2" id="KW-0472">Membrane</keyword>
<dbReference type="Gene3D" id="2.130.10.10">
    <property type="entry name" value="YVTN repeat-like/Quinoprotein amine dehydrogenase"/>
    <property type="match status" value="1"/>
</dbReference>
<name>A0A4Q8QIF1_9FLAO</name>